<dbReference type="FunFam" id="3.30.70.270:FF:000001">
    <property type="entry name" value="Diguanylate cyclase domain protein"/>
    <property type="match status" value="1"/>
</dbReference>
<dbReference type="AlphaFoldDB" id="A0A3M2HWJ9"/>
<dbReference type="InterPro" id="IPR050469">
    <property type="entry name" value="Diguanylate_Cyclase"/>
</dbReference>
<dbReference type="SUPFAM" id="SSF55073">
    <property type="entry name" value="Nucleotide cyclase"/>
    <property type="match status" value="1"/>
</dbReference>
<evidence type="ECO:0000256" key="4">
    <source>
        <dbReference type="ARBA" id="ARBA00034247"/>
    </source>
</evidence>
<evidence type="ECO:0000313" key="8">
    <source>
        <dbReference type="Proteomes" id="UP000269774"/>
    </source>
</evidence>
<dbReference type="OrthoDB" id="5296913at2"/>
<dbReference type="InterPro" id="IPR029787">
    <property type="entry name" value="Nucleotide_cyclase"/>
</dbReference>
<feature type="transmembrane region" description="Helical" evidence="5">
    <location>
        <begin position="50"/>
        <end position="71"/>
    </location>
</feature>
<feature type="transmembrane region" description="Helical" evidence="5">
    <location>
        <begin position="197"/>
        <end position="222"/>
    </location>
</feature>
<dbReference type="InterPro" id="IPR043128">
    <property type="entry name" value="Rev_trsase/Diguanyl_cyclase"/>
</dbReference>
<keyword evidence="5" id="KW-0812">Transmembrane</keyword>
<dbReference type="Pfam" id="PF00990">
    <property type="entry name" value="GGDEF"/>
    <property type="match status" value="1"/>
</dbReference>
<proteinExistence type="predicted"/>
<dbReference type="SMART" id="SM00267">
    <property type="entry name" value="GGDEF"/>
    <property type="match status" value="1"/>
</dbReference>
<reference evidence="7 8" key="1">
    <citation type="submission" date="2018-10" db="EMBL/GenBank/DDBJ databases">
        <title>Pseudomonas zhaodongensis NEAU-ST5-21(T) genome.</title>
        <authorList>
            <person name="Peng J."/>
            <person name="Liu Z.-P."/>
        </authorList>
    </citation>
    <scope>NUCLEOTIDE SEQUENCE [LARGE SCALE GENOMIC DNA]</scope>
    <source>
        <strain evidence="7 8">NEAU-ST5-21</strain>
    </source>
</reference>
<dbReference type="GO" id="GO:0005886">
    <property type="term" value="C:plasma membrane"/>
    <property type="evidence" value="ECO:0007669"/>
    <property type="project" value="UniProtKB-SubCell"/>
</dbReference>
<sequence>MLSLIDLLLSRLASLLPSELKSNEFIKLAVPHRHSMLLSQRRATLIVNRVRMFAFLFAVLTPIWGIIDVMVFSYPLWLGLATFRLLACAAFVCLLLFYRPSGNLFDAYRALALLFAVPTLFYIASHTLLGEYQLTQLSAVVAAGYAFLPFVLMAGLAIFPLTLLENLVMASVLLLAHAIAGYLSWATLNWPSYAGGFWLLLLIAGVAALASLSQLAFMIALVRQAIRDPLTGVFSRGSGQEILTLQWDTARRHDTGLAVAFIDLDHFKPINDTYGHEAGDLVLRSCAQHMLSSLRSTDTLLRWGGEEFVVIMPDTDREQARLALERIVRRGLGVRPDGKAVTASIGLAERCTDFVESAAELLELADRRMYLAKTSGRNRLCFESDDAAVETSAA</sequence>
<feature type="transmembrane region" description="Helical" evidence="5">
    <location>
        <begin position="77"/>
        <end position="98"/>
    </location>
</feature>
<evidence type="ECO:0000313" key="7">
    <source>
        <dbReference type="EMBL" id="RMH90184.1"/>
    </source>
</evidence>
<dbReference type="Proteomes" id="UP000269774">
    <property type="component" value="Unassembled WGS sequence"/>
</dbReference>
<evidence type="ECO:0000259" key="6">
    <source>
        <dbReference type="PROSITE" id="PS50887"/>
    </source>
</evidence>
<evidence type="ECO:0000256" key="2">
    <source>
        <dbReference type="ARBA" id="ARBA00004533"/>
    </source>
</evidence>
<comment type="catalytic activity">
    <reaction evidence="4">
        <text>2 GTP = 3',3'-c-di-GMP + 2 diphosphate</text>
        <dbReference type="Rhea" id="RHEA:24898"/>
        <dbReference type="ChEBI" id="CHEBI:33019"/>
        <dbReference type="ChEBI" id="CHEBI:37565"/>
        <dbReference type="ChEBI" id="CHEBI:58805"/>
        <dbReference type="EC" id="2.7.7.65"/>
    </reaction>
</comment>
<feature type="domain" description="GGDEF" evidence="6">
    <location>
        <begin position="255"/>
        <end position="385"/>
    </location>
</feature>
<gene>
    <name evidence="7" type="ORF">EA797_11785</name>
</gene>
<keyword evidence="5" id="KW-1133">Transmembrane helix</keyword>
<dbReference type="NCBIfam" id="TIGR00254">
    <property type="entry name" value="GGDEF"/>
    <property type="match status" value="1"/>
</dbReference>
<dbReference type="PANTHER" id="PTHR45138">
    <property type="entry name" value="REGULATORY COMPONENTS OF SENSORY TRANSDUCTION SYSTEM"/>
    <property type="match status" value="1"/>
</dbReference>
<dbReference type="EMBL" id="RFFM01000002">
    <property type="protein sequence ID" value="RMH90184.1"/>
    <property type="molecule type" value="Genomic_DNA"/>
</dbReference>
<dbReference type="PROSITE" id="PS50887">
    <property type="entry name" value="GGDEF"/>
    <property type="match status" value="1"/>
</dbReference>
<protein>
    <recommendedName>
        <fullName evidence="3">diguanylate cyclase</fullName>
        <ecNumber evidence="3">2.7.7.65</ecNumber>
    </recommendedName>
</protein>
<dbReference type="Gene3D" id="3.30.70.270">
    <property type="match status" value="1"/>
</dbReference>
<organism evidence="7 8">
    <name type="scientific">Stutzerimonas zhaodongensis</name>
    <dbReference type="NCBI Taxonomy" id="1176257"/>
    <lineage>
        <taxon>Bacteria</taxon>
        <taxon>Pseudomonadati</taxon>
        <taxon>Pseudomonadota</taxon>
        <taxon>Gammaproteobacteria</taxon>
        <taxon>Pseudomonadales</taxon>
        <taxon>Pseudomonadaceae</taxon>
        <taxon>Stutzerimonas</taxon>
    </lineage>
</organism>
<dbReference type="RefSeq" id="WP_122165374.1">
    <property type="nucleotide sequence ID" value="NZ_JAMOIB010000002.1"/>
</dbReference>
<comment type="caution">
    <text evidence="7">The sequence shown here is derived from an EMBL/GenBank/DDBJ whole genome shotgun (WGS) entry which is preliminary data.</text>
</comment>
<dbReference type="InterPro" id="IPR000160">
    <property type="entry name" value="GGDEF_dom"/>
</dbReference>
<accession>A0A3M2HWJ9</accession>
<dbReference type="GO" id="GO:0052621">
    <property type="term" value="F:diguanylate cyclase activity"/>
    <property type="evidence" value="ECO:0007669"/>
    <property type="project" value="UniProtKB-EC"/>
</dbReference>
<feature type="transmembrane region" description="Helical" evidence="5">
    <location>
        <begin position="110"/>
        <end position="129"/>
    </location>
</feature>
<comment type="subcellular location">
    <subcellularLocation>
        <location evidence="2">Cell inner membrane</location>
    </subcellularLocation>
</comment>
<dbReference type="CDD" id="cd01949">
    <property type="entry name" value="GGDEF"/>
    <property type="match status" value="1"/>
</dbReference>
<name>A0A3M2HWJ9_9GAMM</name>
<comment type="cofactor">
    <cofactor evidence="1">
        <name>Mg(2+)</name>
        <dbReference type="ChEBI" id="CHEBI:18420"/>
    </cofactor>
</comment>
<dbReference type="PANTHER" id="PTHR45138:SF9">
    <property type="entry name" value="DIGUANYLATE CYCLASE DGCM-RELATED"/>
    <property type="match status" value="1"/>
</dbReference>
<keyword evidence="8" id="KW-1185">Reference proteome</keyword>
<keyword evidence="5" id="KW-0472">Membrane</keyword>
<dbReference type="GO" id="GO:1902201">
    <property type="term" value="P:negative regulation of bacterial-type flagellum-dependent cell motility"/>
    <property type="evidence" value="ECO:0007669"/>
    <property type="project" value="TreeGrafter"/>
</dbReference>
<evidence type="ECO:0000256" key="1">
    <source>
        <dbReference type="ARBA" id="ARBA00001946"/>
    </source>
</evidence>
<dbReference type="EC" id="2.7.7.65" evidence="3"/>
<dbReference type="GO" id="GO:0043709">
    <property type="term" value="P:cell adhesion involved in single-species biofilm formation"/>
    <property type="evidence" value="ECO:0007669"/>
    <property type="project" value="TreeGrafter"/>
</dbReference>
<feature type="transmembrane region" description="Helical" evidence="5">
    <location>
        <begin position="166"/>
        <end position="185"/>
    </location>
</feature>
<evidence type="ECO:0000256" key="3">
    <source>
        <dbReference type="ARBA" id="ARBA00012528"/>
    </source>
</evidence>
<feature type="transmembrane region" description="Helical" evidence="5">
    <location>
        <begin position="135"/>
        <end position="159"/>
    </location>
</feature>
<evidence type="ECO:0000256" key="5">
    <source>
        <dbReference type="SAM" id="Phobius"/>
    </source>
</evidence>